<evidence type="ECO:0000313" key="3">
    <source>
        <dbReference type="Proteomes" id="UP000077381"/>
    </source>
</evidence>
<dbReference type="AlphaFoldDB" id="A0A177HGW3"/>
<keyword evidence="3" id="KW-1185">Reference proteome</keyword>
<evidence type="ECO:0000313" key="2">
    <source>
        <dbReference type="EMBL" id="OAH10212.1"/>
    </source>
</evidence>
<protein>
    <submittedName>
        <fullName evidence="2">Uncharacterized protein</fullName>
    </submittedName>
</protein>
<gene>
    <name evidence="2" type="ORF">STSP_64680</name>
</gene>
<feature type="region of interest" description="Disordered" evidence="1">
    <location>
        <begin position="86"/>
        <end position="108"/>
    </location>
</feature>
<organism evidence="2 3">
    <name type="scientific">Streptomyces jeddahensis</name>
    <dbReference type="NCBI Taxonomy" id="1716141"/>
    <lineage>
        <taxon>Bacteria</taxon>
        <taxon>Bacillati</taxon>
        <taxon>Actinomycetota</taxon>
        <taxon>Actinomycetes</taxon>
        <taxon>Kitasatosporales</taxon>
        <taxon>Streptomycetaceae</taxon>
        <taxon>Streptomyces</taxon>
    </lineage>
</organism>
<dbReference type="EMBL" id="LOHS01000156">
    <property type="protein sequence ID" value="OAH10212.1"/>
    <property type="molecule type" value="Genomic_DNA"/>
</dbReference>
<dbReference type="RefSeq" id="WP_067284452.1">
    <property type="nucleotide sequence ID" value="NZ_LOHS01000156.1"/>
</dbReference>
<sequence>MPLLLETTLDDGVGIGVSSFASGGTAHAVVTTGQQHIADAPDSPALEDLRALFHHHQWRNGGSPRTHELHGHLHRDGDVWNARVFDDSPQTVAPPNDDGRRRRCAKAPARHFTLVR</sequence>
<dbReference type="PATRIC" id="fig|1716141.3.peg.6817"/>
<dbReference type="Proteomes" id="UP000077381">
    <property type="component" value="Unassembled WGS sequence"/>
</dbReference>
<comment type="caution">
    <text evidence="2">The sequence shown here is derived from an EMBL/GenBank/DDBJ whole genome shotgun (WGS) entry which is preliminary data.</text>
</comment>
<accession>A0A177HGW3</accession>
<name>A0A177HGW3_9ACTN</name>
<proteinExistence type="predicted"/>
<reference evidence="2 3" key="1">
    <citation type="submission" date="2015-12" db="EMBL/GenBank/DDBJ databases">
        <title>Genome sequence of Streptomyces sp. G25.</title>
        <authorList>
            <person name="Poehlein A."/>
            <person name="Roettig A."/>
            <person name="Hiessl S."/>
            <person name="Hauschild P."/>
            <person name="Schauer J."/>
            <person name="Madkour M.H."/>
            <person name="Al-Ansari A.M."/>
            <person name="Almakishah N.H."/>
            <person name="Steinbuechel A."/>
            <person name="Daniel R."/>
        </authorList>
    </citation>
    <scope>NUCLEOTIDE SEQUENCE [LARGE SCALE GENOMIC DNA]</scope>
    <source>
        <strain evidence="3">G25(2015)</strain>
    </source>
</reference>
<evidence type="ECO:0000256" key="1">
    <source>
        <dbReference type="SAM" id="MobiDB-lite"/>
    </source>
</evidence>